<organism evidence="1 2">
    <name type="scientific">Candidatus Caccosoma faecigallinarum</name>
    <dbReference type="NCBI Taxonomy" id="2840720"/>
    <lineage>
        <taxon>Bacteria</taxon>
        <taxon>Bacillati</taxon>
        <taxon>Bacillota</taxon>
        <taxon>Bacillota incertae sedis</taxon>
        <taxon>Candidatus Caccosoma</taxon>
    </lineage>
</organism>
<reference evidence="1" key="2">
    <citation type="journal article" date="2021" name="PeerJ">
        <title>Extensive microbial diversity within the chicken gut microbiome revealed by metagenomics and culture.</title>
        <authorList>
            <person name="Gilroy R."/>
            <person name="Ravi A."/>
            <person name="Getino M."/>
            <person name="Pursley I."/>
            <person name="Horton D.L."/>
            <person name="Alikhan N.F."/>
            <person name="Baker D."/>
            <person name="Gharbi K."/>
            <person name="Hall N."/>
            <person name="Watson M."/>
            <person name="Adriaenssens E.M."/>
            <person name="Foster-Nyarko E."/>
            <person name="Jarju S."/>
            <person name="Secka A."/>
            <person name="Antonio M."/>
            <person name="Oren A."/>
            <person name="Chaudhuri R.R."/>
            <person name="La Ragione R."/>
            <person name="Hildebrand F."/>
            <person name="Pallen M.J."/>
        </authorList>
    </citation>
    <scope>NUCLEOTIDE SEQUENCE</scope>
    <source>
        <strain evidence="1">14508</strain>
    </source>
</reference>
<dbReference type="AlphaFoldDB" id="A0A9D1G767"/>
<reference evidence="1" key="1">
    <citation type="submission" date="2020-10" db="EMBL/GenBank/DDBJ databases">
        <authorList>
            <person name="Gilroy R."/>
        </authorList>
    </citation>
    <scope>NUCLEOTIDE SEQUENCE</scope>
    <source>
        <strain evidence="1">14508</strain>
    </source>
</reference>
<accession>A0A9D1G767</accession>
<evidence type="ECO:0000313" key="2">
    <source>
        <dbReference type="Proteomes" id="UP000886893"/>
    </source>
</evidence>
<comment type="caution">
    <text evidence="1">The sequence shown here is derived from an EMBL/GenBank/DDBJ whole genome shotgun (WGS) entry which is preliminary data.</text>
</comment>
<proteinExistence type="predicted"/>
<name>A0A9D1G767_9FIRM</name>
<evidence type="ECO:0008006" key="3">
    <source>
        <dbReference type="Google" id="ProtNLM"/>
    </source>
</evidence>
<dbReference type="Proteomes" id="UP000886893">
    <property type="component" value="Unassembled WGS sequence"/>
</dbReference>
<protein>
    <recommendedName>
        <fullName evidence="3">Spore coat protein</fullName>
    </recommendedName>
</protein>
<sequence length="62" mass="7238">MNSEITTKELAGIEDVLAHYSVTIKKAAYYQSICTDKKVKKMCDDLYKKNVLEFQQLLEYLM</sequence>
<dbReference type="EMBL" id="DVKI01000005">
    <property type="protein sequence ID" value="HIT16799.1"/>
    <property type="molecule type" value="Genomic_DNA"/>
</dbReference>
<evidence type="ECO:0000313" key="1">
    <source>
        <dbReference type="EMBL" id="HIT16799.1"/>
    </source>
</evidence>
<gene>
    <name evidence="1" type="ORF">IAD04_00240</name>
</gene>